<reference evidence="2" key="1">
    <citation type="journal article" date="2021" name="Proc. Natl. Acad. Sci. U.S.A.">
        <title>Three genomes in the algal genus Volvox reveal the fate of a haploid sex-determining region after a transition to homothallism.</title>
        <authorList>
            <person name="Yamamoto K."/>
            <person name="Hamaji T."/>
            <person name="Kawai-Toyooka H."/>
            <person name="Matsuzaki R."/>
            <person name="Takahashi F."/>
            <person name="Nishimura Y."/>
            <person name="Kawachi M."/>
            <person name="Noguchi H."/>
            <person name="Minakuchi Y."/>
            <person name="Umen J.G."/>
            <person name="Toyoda A."/>
            <person name="Nozaki H."/>
        </authorList>
    </citation>
    <scope>NUCLEOTIDE SEQUENCE</scope>
    <source>
        <strain evidence="2">NIES-3780</strain>
    </source>
</reference>
<dbReference type="PANTHER" id="PTHR33373:SF34">
    <property type="entry name" value="DUF4050 DOMAIN-CONTAINING PROTEIN"/>
    <property type="match status" value="1"/>
</dbReference>
<evidence type="ECO:0008006" key="4">
    <source>
        <dbReference type="Google" id="ProtNLM"/>
    </source>
</evidence>
<gene>
    <name evidence="2" type="ORF">Vafri_14314</name>
</gene>
<dbReference type="EMBL" id="BNCO01000035">
    <property type="protein sequence ID" value="GIL59551.1"/>
    <property type="molecule type" value="Genomic_DNA"/>
</dbReference>
<evidence type="ECO:0000313" key="2">
    <source>
        <dbReference type="EMBL" id="GIL59551.1"/>
    </source>
</evidence>
<keyword evidence="3" id="KW-1185">Reference proteome</keyword>
<evidence type="ECO:0000313" key="3">
    <source>
        <dbReference type="Proteomes" id="UP000747399"/>
    </source>
</evidence>
<dbReference type="Proteomes" id="UP000747399">
    <property type="component" value="Unassembled WGS sequence"/>
</dbReference>
<name>A0A8J4F3I4_9CHLO</name>
<comment type="caution">
    <text evidence="2">The sequence shown here is derived from an EMBL/GenBank/DDBJ whole genome shotgun (WGS) entry which is preliminary data.</text>
</comment>
<feature type="region of interest" description="Disordered" evidence="1">
    <location>
        <begin position="1"/>
        <end position="32"/>
    </location>
</feature>
<proteinExistence type="predicted"/>
<sequence>MAARQLQSGEQLEPQEEPSPSEVMQAEITEQEPNGWVNEGYKRWLAQRAQWTSGNRSARPRTRSLPLITHDMVLGERPFPRAVPLEAVIECLVELWEEEDSWD</sequence>
<feature type="compositionally biased region" description="Low complexity" evidence="1">
    <location>
        <begin position="1"/>
        <end position="22"/>
    </location>
</feature>
<evidence type="ECO:0000256" key="1">
    <source>
        <dbReference type="SAM" id="MobiDB-lite"/>
    </source>
</evidence>
<dbReference type="AlphaFoldDB" id="A0A8J4F3I4"/>
<dbReference type="PANTHER" id="PTHR33373">
    <property type="entry name" value="OS07G0479600 PROTEIN"/>
    <property type="match status" value="1"/>
</dbReference>
<accession>A0A8J4F3I4</accession>
<protein>
    <recommendedName>
        <fullName evidence="4">DUF4050 domain-containing protein</fullName>
    </recommendedName>
</protein>
<organism evidence="2 3">
    <name type="scientific">Volvox africanus</name>
    <dbReference type="NCBI Taxonomy" id="51714"/>
    <lineage>
        <taxon>Eukaryota</taxon>
        <taxon>Viridiplantae</taxon>
        <taxon>Chlorophyta</taxon>
        <taxon>core chlorophytes</taxon>
        <taxon>Chlorophyceae</taxon>
        <taxon>CS clade</taxon>
        <taxon>Chlamydomonadales</taxon>
        <taxon>Volvocaceae</taxon>
        <taxon>Volvox</taxon>
    </lineage>
</organism>